<name>A0A644WVU8_9ZZZZ</name>
<sequence length="49" mass="5535">MDFVETIRNVSLSKGIFIPYNEKGVSQNKEDKGGKVHERAQRRKGRCAG</sequence>
<gene>
    <name evidence="2" type="ORF">SDC9_54220</name>
</gene>
<organism evidence="2">
    <name type="scientific">bioreactor metagenome</name>
    <dbReference type="NCBI Taxonomy" id="1076179"/>
    <lineage>
        <taxon>unclassified sequences</taxon>
        <taxon>metagenomes</taxon>
        <taxon>ecological metagenomes</taxon>
    </lineage>
</organism>
<comment type="caution">
    <text evidence="2">The sequence shown here is derived from an EMBL/GenBank/DDBJ whole genome shotgun (WGS) entry which is preliminary data.</text>
</comment>
<proteinExistence type="predicted"/>
<evidence type="ECO:0000256" key="1">
    <source>
        <dbReference type="SAM" id="MobiDB-lite"/>
    </source>
</evidence>
<dbReference type="AlphaFoldDB" id="A0A644WVU8"/>
<feature type="region of interest" description="Disordered" evidence="1">
    <location>
        <begin position="24"/>
        <end position="49"/>
    </location>
</feature>
<accession>A0A644WVU8</accession>
<dbReference type="EMBL" id="VSSQ01001389">
    <property type="protein sequence ID" value="MPM07909.1"/>
    <property type="molecule type" value="Genomic_DNA"/>
</dbReference>
<reference evidence="2" key="1">
    <citation type="submission" date="2019-08" db="EMBL/GenBank/DDBJ databases">
        <authorList>
            <person name="Kucharzyk K."/>
            <person name="Murdoch R.W."/>
            <person name="Higgins S."/>
            <person name="Loffler F."/>
        </authorList>
    </citation>
    <scope>NUCLEOTIDE SEQUENCE</scope>
</reference>
<feature type="compositionally biased region" description="Basic and acidic residues" evidence="1">
    <location>
        <begin position="28"/>
        <end position="39"/>
    </location>
</feature>
<feature type="compositionally biased region" description="Basic residues" evidence="1">
    <location>
        <begin position="40"/>
        <end position="49"/>
    </location>
</feature>
<evidence type="ECO:0000313" key="2">
    <source>
        <dbReference type="EMBL" id="MPM07909.1"/>
    </source>
</evidence>
<protein>
    <submittedName>
        <fullName evidence="2">Uncharacterized protein</fullName>
    </submittedName>
</protein>